<evidence type="ECO:0000313" key="2">
    <source>
        <dbReference type="Proteomes" id="UP001597116"/>
    </source>
</evidence>
<proteinExistence type="predicted"/>
<comment type="caution">
    <text evidence="1">The sequence shown here is derived from an EMBL/GenBank/DDBJ whole genome shotgun (WGS) entry which is preliminary data.</text>
</comment>
<dbReference type="RefSeq" id="WP_265990473.1">
    <property type="nucleotide sequence ID" value="NZ_CP110973.1"/>
</dbReference>
<organism evidence="1 2">
    <name type="scientific">Larkinella insperata</name>
    <dbReference type="NCBI Taxonomy" id="332158"/>
    <lineage>
        <taxon>Bacteria</taxon>
        <taxon>Pseudomonadati</taxon>
        <taxon>Bacteroidota</taxon>
        <taxon>Cytophagia</taxon>
        <taxon>Cytophagales</taxon>
        <taxon>Spirosomataceae</taxon>
        <taxon>Larkinella</taxon>
    </lineage>
</organism>
<name>A0ABW3Q428_9BACT</name>
<protein>
    <submittedName>
        <fullName evidence="1">Uncharacterized protein</fullName>
    </submittedName>
</protein>
<keyword evidence="2" id="KW-1185">Reference proteome</keyword>
<accession>A0ABW3Q428</accession>
<dbReference type="Proteomes" id="UP001597116">
    <property type="component" value="Unassembled WGS sequence"/>
</dbReference>
<gene>
    <name evidence="1" type="ORF">ACFQ4C_01685</name>
</gene>
<reference evidence="2" key="1">
    <citation type="journal article" date="2019" name="Int. J. Syst. Evol. Microbiol.">
        <title>The Global Catalogue of Microorganisms (GCM) 10K type strain sequencing project: providing services to taxonomists for standard genome sequencing and annotation.</title>
        <authorList>
            <consortium name="The Broad Institute Genomics Platform"/>
            <consortium name="The Broad Institute Genome Sequencing Center for Infectious Disease"/>
            <person name="Wu L."/>
            <person name="Ma J."/>
        </authorList>
    </citation>
    <scope>NUCLEOTIDE SEQUENCE [LARGE SCALE GENOMIC DNA]</scope>
    <source>
        <strain evidence="2">CCUG 55608</strain>
    </source>
</reference>
<sequence>MINALLILGLLGAMIAITYRFCSKWLLYHEKLRYFAQEYEKALSGKDKKHARDLGLTYYSVLRRGRVTQEDVESIEVDLELME</sequence>
<dbReference type="EMBL" id="JBHTLP010000001">
    <property type="protein sequence ID" value="MFD1139796.1"/>
    <property type="molecule type" value="Genomic_DNA"/>
</dbReference>
<evidence type="ECO:0000313" key="1">
    <source>
        <dbReference type="EMBL" id="MFD1139796.1"/>
    </source>
</evidence>